<protein>
    <submittedName>
        <fullName evidence="1">Uncharacterized protein</fullName>
    </submittedName>
</protein>
<keyword evidence="2" id="KW-1185">Reference proteome</keyword>
<accession>F4SD67</accession>
<evidence type="ECO:0000313" key="1">
    <source>
        <dbReference type="EMBL" id="EGF97400.1"/>
    </source>
</evidence>
<proteinExistence type="predicted"/>
<dbReference type="InParanoid" id="F4SD67"/>
<dbReference type="Proteomes" id="UP000001072">
    <property type="component" value="Unassembled WGS sequence"/>
</dbReference>
<reference evidence="2" key="1">
    <citation type="journal article" date="2011" name="Proc. Natl. Acad. Sci. U.S.A.">
        <title>Obligate biotrophy features unraveled by the genomic analysis of rust fungi.</title>
        <authorList>
            <person name="Duplessis S."/>
            <person name="Cuomo C.A."/>
            <person name="Lin Y.-C."/>
            <person name="Aerts A."/>
            <person name="Tisserant E."/>
            <person name="Veneault-Fourrey C."/>
            <person name="Joly D.L."/>
            <person name="Hacquard S."/>
            <person name="Amselem J."/>
            <person name="Cantarel B.L."/>
            <person name="Chiu R."/>
            <person name="Coutinho P.M."/>
            <person name="Feau N."/>
            <person name="Field M."/>
            <person name="Frey P."/>
            <person name="Gelhaye E."/>
            <person name="Goldberg J."/>
            <person name="Grabherr M.G."/>
            <person name="Kodira C.D."/>
            <person name="Kohler A."/>
            <person name="Kuees U."/>
            <person name="Lindquist E.A."/>
            <person name="Lucas S.M."/>
            <person name="Mago R."/>
            <person name="Mauceli E."/>
            <person name="Morin E."/>
            <person name="Murat C."/>
            <person name="Pangilinan J.L."/>
            <person name="Park R."/>
            <person name="Pearson M."/>
            <person name="Quesneville H."/>
            <person name="Rouhier N."/>
            <person name="Sakthikumar S."/>
            <person name="Salamov A.A."/>
            <person name="Schmutz J."/>
            <person name="Selles B."/>
            <person name="Shapiro H."/>
            <person name="Tanguay P."/>
            <person name="Tuskan G.A."/>
            <person name="Henrissat B."/>
            <person name="Van de Peer Y."/>
            <person name="Rouze P."/>
            <person name="Ellis J.G."/>
            <person name="Dodds P.N."/>
            <person name="Schein J.E."/>
            <person name="Zhong S."/>
            <person name="Hamelin R.C."/>
            <person name="Grigoriev I.V."/>
            <person name="Szabo L.J."/>
            <person name="Martin F."/>
        </authorList>
    </citation>
    <scope>NUCLEOTIDE SEQUENCE [LARGE SCALE GENOMIC DNA]</scope>
    <source>
        <strain evidence="2">98AG31 / pathotype 3-4-7</strain>
    </source>
</reference>
<gene>
    <name evidence="1" type="ORF">MELLADRAFT_114364</name>
</gene>
<dbReference type="KEGG" id="mlr:MELLADRAFT_114364"/>
<dbReference type="AlphaFoldDB" id="F4SD67"/>
<organism evidence="2">
    <name type="scientific">Melampsora larici-populina (strain 98AG31 / pathotype 3-4-7)</name>
    <name type="common">Poplar leaf rust fungus</name>
    <dbReference type="NCBI Taxonomy" id="747676"/>
    <lineage>
        <taxon>Eukaryota</taxon>
        <taxon>Fungi</taxon>
        <taxon>Dikarya</taxon>
        <taxon>Basidiomycota</taxon>
        <taxon>Pucciniomycotina</taxon>
        <taxon>Pucciniomycetes</taxon>
        <taxon>Pucciniales</taxon>
        <taxon>Melampsoraceae</taxon>
        <taxon>Melampsora</taxon>
    </lineage>
</organism>
<dbReference type="RefSeq" id="XP_007419321.1">
    <property type="nucleotide sequence ID" value="XM_007419259.1"/>
</dbReference>
<dbReference type="EMBL" id="GL883239">
    <property type="protein sequence ID" value="EGF97400.1"/>
    <property type="molecule type" value="Genomic_DNA"/>
</dbReference>
<dbReference type="HOGENOM" id="CLU_1185247_0_0_1"/>
<name>F4SD67_MELLP</name>
<evidence type="ECO:0000313" key="2">
    <source>
        <dbReference type="Proteomes" id="UP000001072"/>
    </source>
</evidence>
<dbReference type="VEuPathDB" id="FungiDB:MELLADRAFT_114364"/>
<dbReference type="GeneID" id="18925317"/>
<sequence>MPELTIVLLDHSMTTSLSQHSFNNSITANSDYARFQLLPSRLNLRMLPNPGATNLLAAHRAIHDVALDSLNNNSGCISVISYDSRAQIVNSCIPQVIISIAVNNCDSAVKSQSQDRRIWMPLEVAHYYISIELQRHGVPHVHWILTAIKALRVTVYSEGIRVRAEDISQDTPARSIAASRKNYQTIEDIYLFQYNDLNPKYAYNHTNLDSSAFAILIRTSTDSKYIHHHPHLPN</sequence>